<dbReference type="Gene3D" id="2.60.40.10">
    <property type="entry name" value="Immunoglobulins"/>
    <property type="match status" value="1"/>
</dbReference>
<evidence type="ECO:0000256" key="1">
    <source>
        <dbReference type="SAM" id="SignalP"/>
    </source>
</evidence>
<name>A0A1N7PNN2_9BACT</name>
<dbReference type="Proteomes" id="UP000186026">
    <property type="component" value="Unassembled WGS sequence"/>
</dbReference>
<reference evidence="4" key="1">
    <citation type="submission" date="2017-01" db="EMBL/GenBank/DDBJ databases">
        <authorList>
            <person name="Varghese N."/>
            <person name="Submissions S."/>
        </authorList>
    </citation>
    <scope>NUCLEOTIDE SEQUENCE [LARGE SCALE GENOMIC DNA]</scope>
    <source>
        <strain evidence="4">DSM 46698</strain>
    </source>
</reference>
<dbReference type="Pfam" id="PF05345">
    <property type="entry name" value="He_PIG"/>
    <property type="match status" value="1"/>
</dbReference>
<proteinExistence type="predicted"/>
<keyword evidence="4" id="KW-1185">Reference proteome</keyword>
<organism evidence="3 4">
    <name type="scientific">Belliella pelovolcani</name>
    <dbReference type="NCBI Taxonomy" id="529505"/>
    <lineage>
        <taxon>Bacteria</taxon>
        <taxon>Pseudomonadati</taxon>
        <taxon>Bacteroidota</taxon>
        <taxon>Cytophagia</taxon>
        <taxon>Cytophagales</taxon>
        <taxon>Cyclobacteriaceae</taxon>
        <taxon>Belliella</taxon>
    </lineage>
</organism>
<dbReference type="InterPro" id="IPR015919">
    <property type="entry name" value="Cadherin-like_sf"/>
</dbReference>
<dbReference type="InterPro" id="IPR041286">
    <property type="entry name" value="MBG_2"/>
</dbReference>
<dbReference type="InterPro" id="IPR026341">
    <property type="entry name" value="T9SS_type_B"/>
</dbReference>
<keyword evidence="1" id="KW-0732">Signal</keyword>
<dbReference type="InterPro" id="IPR006644">
    <property type="entry name" value="Cadg"/>
</dbReference>
<dbReference type="NCBIfam" id="TIGR04131">
    <property type="entry name" value="Bac_Flav_CTERM"/>
    <property type="match status" value="1"/>
</dbReference>
<feature type="signal peptide" evidence="1">
    <location>
        <begin position="1"/>
        <end position="25"/>
    </location>
</feature>
<dbReference type="GO" id="GO:0016020">
    <property type="term" value="C:membrane"/>
    <property type="evidence" value="ECO:0007669"/>
    <property type="project" value="InterPro"/>
</dbReference>
<protein>
    <submittedName>
        <fullName evidence="3">Gliding motility-associated C-terminal domain-containing protein</fullName>
    </submittedName>
</protein>
<accession>A0A1N7PNN2</accession>
<feature type="domain" description="Dystroglycan-type cadherin-like" evidence="2">
    <location>
        <begin position="457"/>
        <end position="557"/>
    </location>
</feature>
<evidence type="ECO:0000313" key="3">
    <source>
        <dbReference type="EMBL" id="SIT12263.1"/>
    </source>
</evidence>
<dbReference type="RefSeq" id="WP_076502793.1">
    <property type="nucleotide sequence ID" value="NZ_FTOP01000018.1"/>
</dbReference>
<dbReference type="GO" id="GO:0005509">
    <property type="term" value="F:calcium ion binding"/>
    <property type="evidence" value="ECO:0007669"/>
    <property type="project" value="InterPro"/>
</dbReference>
<dbReference type="STRING" id="529505.SAMN05421761_11857"/>
<evidence type="ECO:0000313" key="4">
    <source>
        <dbReference type="Proteomes" id="UP000186026"/>
    </source>
</evidence>
<dbReference type="Pfam" id="PF18676">
    <property type="entry name" value="MBG_2"/>
    <property type="match status" value="1"/>
</dbReference>
<gene>
    <name evidence="3" type="ORF">SAMN05421761_11857</name>
</gene>
<dbReference type="InterPro" id="IPR013783">
    <property type="entry name" value="Ig-like_fold"/>
</dbReference>
<dbReference type="EMBL" id="FTOP01000018">
    <property type="protein sequence ID" value="SIT12263.1"/>
    <property type="molecule type" value="Genomic_DNA"/>
</dbReference>
<dbReference type="SUPFAM" id="SSF49313">
    <property type="entry name" value="Cadherin-like"/>
    <property type="match status" value="1"/>
</dbReference>
<evidence type="ECO:0000259" key="2">
    <source>
        <dbReference type="SMART" id="SM00736"/>
    </source>
</evidence>
<dbReference type="Pfam" id="PF13585">
    <property type="entry name" value="CHU_C"/>
    <property type="match status" value="1"/>
</dbReference>
<sequence>MKKNLLVNLILTVILYTSLPFTAFAQINTITFNEVENNQALGKSYTNSGFTFAVNLDISSIAEIISRQNAGFGGSMAITDNNFAIGGITRWTITRSSGDPFQFRSIFLQQGDPDSSDSGTIQGFKNGSPTGPAKTLQFNSVTAGLKDYAGDPDFFDVDEIRIEASDINFNLDHFTYGPPFFPVDTDPTEVTSIFLTGTPPSNANSIVFVVNFSKTALNVSTDDFQLTTTGTVVGTVSSVSGSGSSYSVTVSGISGDGSLRLDLRSGTNISNENGNTGTPAFTSGQLHFVSPCFIETFEDETIGSKTFTGNGLTFSLLGNWEVQQETPFAGIGGSQKHLSNTGVGPYTITSTELVTMNKLALYLSSNPTGTNPTNDGTVTVKGFNDDVERFSLTKSSGFPTDFSTNGGYFFVDFATEGGENNSNKRIDRIEVTIGGNFVYLNLDNFEWCESAPNNPPTVASSIPDQIAIQDVAFSFQFSEDTFEDVDVGDVLIYSAQLEGGASLPSWLSFDASTRTFSGTPSNSNLGALTIEVIADDQEGGNISDQFILNVIPAIAFEDESFVFDGSEKSIEISGTLPDGATVVYSNNTRTNVGTQLATATISSPDFSDIVLTADLTITPASITGITFEDGIFVFDATEQVLEISGTLPVGTSVSYENNTRTNVGTQEATATITGSNYNTLLLTAELRITPATVTGISFEDGNFAFDGTEKTIEITGTLPAGTSVSYENNTRTNVGTQEATATITGSNFSTLILTAELTITPATVTGISFEDGTFTFDGTEKTIEITGTLPAGTSVSYENNTRTNVGTQEATATITGSNFNDLVLTAELRITPAMVTGISFEDGTFVFDGTERIIEITGTLPAGTSVSYENNTRTNVGTQEATATITGSNFNDLVLTAELRITPATVTGISFEDGTFVFDSTEKTIEITGTLPAGTSVSYENNTRTNVGTQEATATITGSNFSTLILTAELTITPATVTGISFEDGTFVFDGTERIIEITGTLPAGTSVSYENNTRTNVGTQEATATITGSNFSTLILTAELIITPATVTGISFEDGTFVFDGTERTIEITGTLPAGTSVSYENNTRTNVGTQEATATITGSNFSALILTAELTITPATVTGISFDDGTFVFDGTERTIEIAGTLPAGTSVSYENNTRTNVGTQEATATITGSNFSTLLLTAELTITPAPVTGISFDDGIFVFDGTEKAIEITGTLPAGTTVFYENNTRTTIGNQEATATITGSNFNTLVLTADLTITPADITGIIFEDASFVFDGFEKSIEIEGVLPDGTAVSYTNNLRTDAGSQQAVATISGGVYNTLVLTADLTITPADITGITFEDASFVFDGTEKSLEITGTLPAGTTVTYADNARTNVGTQEATATITGSNYNTLLLTADLTIAPADITGITFEDASFVFDGTEKSLEITGTLPAGTTVTYSDNARTNVGTQEATAFISGSNYNTLVLTADLTITPADITGITFEDASFVFDGTEKSLEITGTLPAGTTVTYADNARTNVGTQEATATITGSNYNTLLLTADLTIAPADITGITFEDASFVFDGTEKSLEITGTLPAGTTVTYADNARTNVGTQEATATITGSNFNTLVLTADLTITPADITGVNFEDASFVFDGTEKSLEITGTLPAGTTLTYVDNARTNVGTQEATATITGSNYNTLLLTANLAITPADIAGITFEDASFVFDGTEKSLEITGTLPAGTTVTYADNARTNVGTQEATATITGSNYNTLLLTADLAITPADIAGITFEDASFVFDGTEKSLEITGTLPAGTTVTYADNARTNVGAQEATATITGSNYNTLVLTADLTIDPASLLIVPTEGQSKIFGTQDPQFTFTVLGLIGDDDENLLEGSLGRTAGESVGTFAFNLGSLSVETNYQLSLSPENFEILPAVIEMVLQPSDISTPWGVNPEIPELITVMTQDGQFLELQVNWDTSSLNTFARGTYLLTGTLILPNGILNPEDLTPELNVEVLPKPLPQDLLLSNNSFEATAAQQNIFIGSFTIVDPIDDQHVLSLPSQAVDNRYFQIANGDLFWNTSERLEGRTQFTIMVLVLDRDGNTLEKQFTITRNRASVSSIEVFNSFTPNGDNVNDTWGVEALRYYRGVRIQVFERSGKRVFYTENPDVKWDGTFEGIALPVGTYYWAIEVRETGEIRKGMLNLFRK</sequence>
<feature type="chain" id="PRO_5013134311" evidence="1">
    <location>
        <begin position="26"/>
        <end position="2177"/>
    </location>
</feature>
<dbReference type="OrthoDB" id="1097758at2"/>
<dbReference type="SMART" id="SM00736">
    <property type="entry name" value="CADG"/>
    <property type="match status" value="1"/>
</dbReference>